<gene>
    <name evidence="2" type="ORF">BDD43_0804</name>
</gene>
<evidence type="ECO:0000259" key="1">
    <source>
        <dbReference type="PROSITE" id="PS50076"/>
    </source>
</evidence>
<dbReference type="Proteomes" id="UP000268007">
    <property type="component" value="Unassembled WGS sequence"/>
</dbReference>
<dbReference type="Pfam" id="PF00226">
    <property type="entry name" value="DnaJ"/>
    <property type="match status" value="1"/>
</dbReference>
<protein>
    <submittedName>
        <fullName evidence="2">DnaJ-like protein</fullName>
    </submittedName>
</protein>
<dbReference type="CDD" id="cd06257">
    <property type="entry name" value="DnaJ"/>
    <property type="match status" value="1"/>
</dbReference>
<reference evidence="2 3" key="1">
    <citation type="submission" date="2018-10" db="EMBL/GenBank/DDBJ databases">
        <title>Genomic Encyclopedia of Archaeal and Bacterial Type Strains, Phase II (KMG-II): from individual species to whole genera.</title>
        <authorList>
            <person name="Goeker M."/>
        </authorList>
    </citation>
    <scope>NUCLEOTIDE SEQUENCE [LARGE SCALE GENOMIC DNA]</scope>
    <source>
        <strain evidence="2 3">DSM 18602</strain>
    </source>
</reference>
<dbReference type="InterPro" id="IPR001623">
    <property type="entry name" value="DnaJ_domain"/>
</dbReference>
<evidence type="ECO:0000313" key="3">
    <source>
        <dbReference type="Proteomes" id="UP000268007"/>
    </source>
</evidence>
<dbReference type="AlphaFoldDB" id="A0A495IVS2"/>
<sequence>MKKGFLDGYKTYDTSNGYGNAKQWWQSFNQRMSKEDAEEILSSQAETPHSILGVAISATQAEIKKAFRSKINEWHPDRNQHRLQEAEEQSKKIIAAYSILTT</sequence>
<name>A0A495IVS2_9SPHI</name>
<dbReference type="EMBL" id="RBKU01000001">
    <property type="protein sequence ID" value="RKR80672.1"/>
    <property type="molecule type" value="Genomic_DNA"/>
</dbReference>
<comment type="caution">
    <text evidence="2">The sequence shown here is derived from an EMBL/GenBank/DDBJ whole genome shotgun (WGS) entry which is preliminary data.</text>
</comment>
<proteinExistence type="predicted"/>
<accession>A0A495IVS2</accession>
<dbReference type="PANTHER" id="PTHR24074">
    <property type="entry name" value="CO-CHAPERONE PROTEIN DJLA"/>
    <property type="match status" value="1"/>
</dbReference>
<dbReference type="SUPFAM" id="SSF46565">
    <property type="entry name" value="Chaperone J-domain"/>
    <property type="match status" value="1"/>
</dbReference>
<keyword evidence="3" id="KW-1185">Reference proteome</keyword>
<dbReference type="PROSITE" id="PS50076">
    <property type="entry name" value="DNAJ_2"/>
    <property type="match status" value="1"/>
</dbReference>
<organism evidence="2 3">
    <name type="scientific">Mucilaginibacter gracilis</name>
    <dbReference type="NCBI Taxonomy" id="423350"/>
    <lineage>
        <taxon>Bacteria</taxon>
        <taxon>Pseudomonadati</taxon>
        <taxon>Bacteroidota</taxon>
        <taxon>Sphingobacteriia</taxon>
        <taxon>Sphingobacteriales</taxon>
        <taxon>Sphingobacteriaceae</taxon>
        <taxon>Mucilaginibacter</taxon>
    </lineage>
</organism>
<dbReference type="OrthoDB" id="9779889at2"/>
<dbReference type="SMART" id="SM00271">
    <property type="entry name" value="DnaJ"/>
    <property type="match status" value="1"/>
</dbReference>
<dbReference type="RefSeq" id="WP_121196486.1">
    <property type="nucleotide sequence ID" value="NZ_RBKU01000001.1"/>
</dbReference>
<dbReference type="InterPro" id="IPR036869">
    <property type="entry name" value="J_dom_sf"/>
</dbReference>
<dbReference type="PRINTS" id="PR00625">
    <property type="entry name" value="JDOMAIN"/>
</dbReference>
<feature type="domain" description="J" evidence="1">
    <location>
        <begin position="47"/>
        <end position="102"/>
    </location>
</feature>
<dbReference type="Gene3D" id="1.10.287.110">
    <property type="entry name" value="DnaJ domain"/>
    <property type="match status" value="1"/>
</dbReference>
<evidence type="ECO:0000313" key="2">
    <source>
        <dbReference type="EMBL" id="RKR80672.1"/>
    </source>
</evidence>
<dbReference type="InterPro" id="IPR050817">
    <property type="entry name" value="DjlA_DnaK_co-chaperone"/>
</dbReference>